<dbReference type="Proteomes" id="UP000032229">
    <property type="component" value="Chromosome"/>
</dbReference>
<dbReference type="KEGG" id="sze:AW14_02495"/>
<feature type="region of interest" description="Disordered" evidence="3">
    <location>
        <begin position="509"/>
        <end position="531"/>
    </location>
</feature>
<evidence type="ECO:0000259" key="4">
    <source>
        <dbReference type="SMART" id="SM00560"/>
    </source>
</evidence>
<organism evidence="5 6">
    <name type="scientific">Siansivirga zeaxanthinifaciens CC-SAMT-1</name>
    <dbReference type="NCBI Taxonomy" id="1454006"/>
    <lineage>
        <taxon>Bacteria</taxon>
        <taxon>Pseudomonadati</taxon>
        <taxon>Bacteroidota</taxon>
        <taxon>Flavobacteriia</taxon>
        <taxon>Flavobacteriales</taxon>
        <taxon>Flavobacteriaceae</taxon>
        <taxon>Siansivirga</taxon>
    </lineage>
</organism>
<dbReference type="Pfam" id="PF26628">
    <property type="entry name" value="DUF8202"/>
    <property type="match status" value="1"/>
</dbReference>
<dbReference type="Pfam" id="PF13385">
    <property type="entry name" value="Laminin_G_3"/>
    <property type="match status" value="2"/>
</dbReference>
<keyword evidence="6" id="KW-1185">Reference proteome</keyword>
<dbReference type="Gene3D" id="2.60.120.200">
    <property type="match status" value="2"/>
</dbReference>
<dbReference type="InterPro" id="IPR058515">
    <property type="entry name" value="DUF8202"/>
</dbReference>
<reference evidence="5 6" key="1">
    <citation type="submission" date="2014-02" db="EMBL/GenBank/DDBJ databases">
        <authorList>
            <person name="Young C.-C."/>
            <person name="Hameed A."/>
            <person name="Huang H.-C."/>
            <person name="Shahina M."/>
        </authorList>
    </citation>
    <scope>NUCLEOTIDE SEQUENCE [LARGE SCALE GENOMIC DNA]</scope>
    <source>
        <strain evidence="5 6">CC-SAMT-1</strain>
    </source>
</reference>
<dbReference type="AlphaFoldDB" id="A0A0C5W0E4"/>
<dbReference type="GO" id="GO:0005975">
    <property type="term" value="P:carbohydrate metabolic process"/>
    <property type="evidence" value="ECO:0007669"/>
    <property type="project" value="UniProtKB-ARBA"/>
</dbReference>
<proteinExistence type="predicted"/>
<keyword evidence="1" id="KW-0732">Signal</keyword>
<accession>A0A0C5W0E4</accession>
<dbReference type="SUPFAM" id="SSF49899">
    <property type="entry name" value="Concanavalin A-like lectins/glucanases"/>
    <property type="match status" value="2"/>
</dbReference>
<dbReference type="SMART" id="SM00560">
    <property type="entry name" value="LamGL"/>
    <property type="match status" value="1"/>
</dbReference>
<feature type="domain" description="LamG-like jellyroll fold" evidence="4">
    <location>
        <begin position="54"/>
        <end position="191"/>
    </location>
</feature>
<evidence type="ECO:0000313" key="5">
    <source>
        <dbReference type="EMBL" id="AJR04731.1"/>
    </source>
</evidence>
<gene>
    <name evidence="5" type="ORF">AW14_02495</name>
</gene>
<dbReference type="InterPro" id="IPR013320">
    <property type="entry name" value="ConA-like_dom_sf"/>
</dbReference>
<dbReference type="RefSeq" id="WP_044637360.1">
    <property type="nucleotide sequence ID" value="NZ_CP007202.1"/>
</dbReference>
<dbReference type="HOGENOM" id="CLU_317327_0_0_10"/>
<sequence>MKRKLRETFPIQISLILIFVFILNYTSEAQNYALDFNGINQYGQVSHNDALKPNQFTIEAWVRADVSNNTYKAIVSTGASYNNGVNAYGAILYNYNNRWVLAYGNQGAFQYLTSNTPVQVGVWTHVAATYNGSEFRLYVNGNLDRTTNHGYSPDKPNGNALYIGADYTTGGDYFDGLIDYVRIWNAALTDQQIRNNISRSIPPNENNLVANYEFNEGSGSSFSNSSTNVSGLNGTLVNGPTWESVPRKTLHLKTDVGLANSGNNLTGWQDQAGVNNFTVIGTPGYVANGINFHPTVSFNNTDAPSTLPSSRLEGNTSIQVQSAIVVMKSNSNTSTLLGSTVPGPIYGPGLFGYRGNENQLIGRGDDIFKGFFNLDRNDFSIALIDFSGLPGKFFLNNGNEGVFSFTTNFRDITVTPMVGGTNNNGNASGWNPFNGEVAEIVTYPTPLLNDPSNVRRLMTYMAIKYGITLNKNTQTLTHYEASNGTILWDDENYWNDVFGIGRDDASGLNQSQSNSINTGSGDGTGQSGKGNIVISDPSTLADGDFLMIGHDNGALTEQSNEVPASLAGSQRIGREWKVNHTNDVGTIDLTFNTLGLTFSGTQASDFKLLIDTDGNGNFEDGTVTVLDANSYSGNVITFDAVILPQGAVFTFITKTSGGPGPGVPGAALWLKADAGTTSSSGTLTSWLDQTGNFTSSIESNPQIRTQKVNFQPSVAFDGTNDGVTIPYSPVLNSPTFTINIVVLRPNNLSGGKVIDTYDNSTTGAGYSLDNAFDGGQLKWNFGLKNGSGYTQIRGGNTSINQWDLLTVKYDGANVNFYKDGQLAGTAPVGSYIQNTVKPFHIAYGLNSSTPSFFFRGEIAELSYHSSGLSDADLAKIQSYLAIKYGISLGDNTSAVAYTSAAGTTFWPANATYKYDILK</sequence>
<name>A0A0C5W0E4_9FLAO</name>
<dbReference type="OrthoDB" id="2582440at2"/>
<protein>
    <recommendedName>
        <fullName evidence="4">LamG-like jellyroll fold domain-containing protein</fullName>
    </recommendedName>
</protein>
<dbReference type="STRING" id="1454006.AW14_02495"/>
<evidence type="ECO:0000256" key="2">
    <source>
        <dbReference type="ARBA" id="ARBA00023157"/>
    </source>
</evidence>
<dbReference type="GO" id="GO:0004553">
    <property type="term" value="F:hydrolase activity, hydrolyzing O-glycosyl compounds"/>
    <property type="evidence" value="ECO:0007669"/>
    <property type="project" value="UniProtKB-ARBA"/>
</dbReference>
<evidence type="ECO:0000313" key="6">
    <source>
        <dbReference type="Proteomes" id="UP000032229"/>
    </source>
</evidence>
<dbReference type="InterPro" id="IPR006558">
    <property type="entry name" value="LamG-like"/>
</dbReference>
<dbReference type="PANTHER" id="PTHR42535">
    <property type="entry name" value="OOKINETE PROTEIN, PUTATIVE-RELATED"/>
    <property type="match status" value="1"/>
</dbReference>
<evidence type="ECO:0000256" key="1">
    <source>
        <dbReference type="ARBA" id="ARBA00022729"/>
    </source>
</evidence>
<dbReference type="PANTHER" id="PTHR42535:SF2">
    <property type="entry name" value="CHROMOSOME UNDETERMINED SCAFFOLD_146, WHOLE GENOME SHOTGUN SEQUENCE"/>
    <property type="match status" value="1"/>
</dbReference>
<dbReference type="EMBL" id="CP007202">
    <property type="protein sequence ID" value="AJR04731.1"/>
    <property type="molecule type" value="Genomic_DNA"/>
</dbReference>
<evidence type="ECO:0000256" key="3">
    <source>
        <dbReference type="SAM" id="MobiDB-lite"/>
    </source>
</evidence>
<dbReference type="PATRIC" id="fig|1454006.5.peg.474"/>
<keyword evidence="2" id="KW-1015">Disulfide bond</keyword>